<organism evidence="5 7">
    <name type="scientific">Dracunculus medinensis</name>
    <name type="common">Guinea worm</name>
    <dbReference type="NCBI Taxonomy" id="318479"/>
    <lineage>
        <taxon>Eukaryota</taxon>
        <taxon>Metazoa</taxon>
        <taxon>Ecdysozoa</taxon>
        <taxon>Nematoda</taxon>
        <taxon>Chromadorea</taxon>
        <taxon>Rhabditida</taxon>
        <taxon>Spirurina</taxon>
        <taxon>Dracunculoidea</taxon>
        <taxon>Dracunculidae</taxon>
        <taxon>Dracunculus</taxon>
    </lineage>
</organism>
<dbReference type="WBParaSite" id="DME_0001075601-mRNA-1">
    <property type="protein sequence ID" value="DME_0001075601-mRNA-1"/>
    <property type="gene ID" value="DME_0001075601"/>
</dbReference>
<evidence type="ECO:0000313" key="7">
    <source>
        <dbReference type="WBParaSite" id="DME_0001075601-mRNA-1"/>
    </source>
</evidence>
<dbReference type="EMBL" id="UYYG01000343">
    <property type="protein sequence ID" value="VDN54186.1"/>
    <property type="molecule type" value="Genomic_DNA"/>
</dbReference>
<dbReference type="InterPro" id="IPR029006">
    <property type="entry name" value="ADF-H/Gelsolin-like_dom_sf"/>
</dbReference>
<dbReference type="Proteomes" id="UP000038040">
    <property type="component" value="Unplaced"/>
</dbReference>
<dbReference type="InterPro" id="IPR017904">
    <property type="entry name" value="ADF/Cofilin"/>
</dbReference>
<dbReference type="PANTHER" id="PTHR11913">
    <property type="entry name" value="COFILIN-RELATED"/>
    <property type="match status" value="1"/>
</dbReference>
<dbReference type="PROSITE" id="PS51263">
    <property type="entry name" value="ADF_H"/>
    <property type="match status" value="1"/>
</dbReference>
<evidence type="ECO:0000256" key="2">
    <source>
        <dbReference type="ARBA" id="ARBA00023203"/>
    </source>
</evidence>
<dbReference type="SMART" id="SM00102">
    <property type="entry name" value="ADF"/>
    <property type="match status" value="1"/>
</dbReference>
<dbReference type="Pfam" id="PF00241">
    <property type="entry name" value="Cofilin_ADF"/>
    <property type="match status" value="1"/>
</dbReference>
<sequence length="155" mass="17992">MINDYNDSHEAFVFFQQNVEVDPRAIEAYKAMILQKDYAYLIFQISDNKVIIQEKGDQKASYSAFLTKFRQYVEGKKECRYGLATIKGHKDGELRAELVLISYCVDDAPIRMRMLYSAAFGHLKVAFKEIRNIIITSNGSELTEKNVKRTFHFDD</sequence>
<evidence type="ECO:0000313" key="4">
    <source>
        <dbReference type="EMBL" id="VDN54186.1"/>
    </source>
</evidence>
<dbReference type="Gene3D" id="3.40.20.10">
    <property type="entry name" value="Severin"/>
    <property type="match status" value="1"/>
</dbReference>
<reference evidence="4 6" key="2">
    <citation type="submission" date="2018-11" db="EMBL/GenBank/DDBJ databases">
        <authorList>
            <consortium name="Pathogen Informatics"/>
        </authorList>
    </citation>
    <scope>NUCLEOTIDE SEQUENCE [LARGE SCALE GENOMIC DNA]</scope>
</reference>
<dbReference type="STRING" id="318479.A0A0N4URS4"/>
<evidence type="ECO:0000313" key="5">
    <source>
        <dbReference type="Proteomes" id="UP000038040"/>
    </source>
</evidence>
<dbReference type="GO" id="GO:0030042">
    <property type="term" value="P:actin filament depolymerization"/>
    <property type="evidence" value="ECO:0007669"/>
    <property type="project" value="InterPro"/>
</dbReference>
<evidence type="ECO:0000313" key="6">
    <source>
        <dbReference type="Proteomes" id="UP000274756"/>
    </source>
</evidence>
<reference evidence="7" key="1">
    <citation type="submission" date="2017-02" db="UniProtKB">
        <authorList>
            <consortium name="WormBaseParasite"/>
        </authorList>
    </citation>
    <scope>IDENTIFICATION</scope>
</reference>
<dbReference type="SUPFAM" id="SSF55753">
    <property type="entry name" value="Actin depolymerizing proteins"/>
    <property type="match status" value="1"/>
</dbReference>
<feature type="domain" description="ADF-H" evidence="3">
    <location>
        <begin position="18"/>
        <end position="152"/>
    </location>
</feature>
<proteinExistence type="inferred from homology"/>
<dbReference type="GO" id="GO:0003779">
    <property type="term" value="F:actin binding"/>
    <property type="evidence" value="ECO:0007669"/>
    <property type="project" value="UniProtKB-KW"/>
</dbReference>
<dbReference type="GO" id="GO:0015629">
    <property type="term" value="C:actin cytoskeleton"/>
    <property type="evidence" value="ECO:0007669"/>
    <property type="project" value="InterPro"/>
</dbReference>
<evidence type="ECO:0000259" key="3">
    <source>
        <dbReference type="PROSITE" id="PS51263"/>
    </source>
</evidence>
<keyword evidence="2" id="KW-0009">Actin-binding</keyword>
<accession>A0A0N4URS4</accession>
<gene>
    <name evidence="4" type="ORF">DME_LOCUS4159</name>
</gene>
<comment type="similarity">
    <text evidence="1">Belongs to the actin-binding proteins ADF family.</text>
</comment>
<dbReference type="InterPro" id="IPR002108">
    <property type="entry name" value="ADF-H"/>
</dbReference>
<name>A0A0N4URS4_DRAME</name>
<evidence type="ECO:0000256" key="1">
    <source>
        <dbReference type="ARBA" id="ARBA00006844"/>
    </source>
</evidence>
<dbReference type="Proteomes" id="UP000274756">
    <property type="component" value="Unassembled WGS sequence"/>
</dbReference>
<dbReference type="AlphaFoldDB" id="A0A0N4URS4"/>
<keyword evidence="6" id="KW-1185">Reference proteome</keyword>
<protein>
    <submittedName>
        <fullName evidence="7">ADF-H domain-containing protein</fullName>
    </submittedName>
</protein>